<keyword evidence="2" id="KW-1185">Reference proteome</keyword>
<organism evidence="1 2">
    <name type="scientific">Hyphomonas jannaschiana VP2</name>
    <dbReference type="NCBI Taxonomy" id="1280952"/>
    <lineage>
        <taxon>Bacteria</taxon>
        <taxon>Pseudomonadati</taxon>
        <taxon>Pseudomonadota</taxon>
        <taxon>Alphaproteobacteria</taxon>
        <taxon>Hyphomonadales</taxon>
        <taxon>Hyphomonadaceae</taxon>
        <taxon>Hyphomonas</taxon>
    </lineage>
</organism>
<proteinExistence type="predicted"/>
<accession>A0A059F650</accession>
<reference evidence="1 2" key="1">
    <citation type="journal article" date="2014" name="Antonie Van Leeuwenhoek">
        <title>Hyphomonas beringensis sp. nov. and Hyphomonas chukchiensis sp. nov., isolated from surface seawater of the Bering Sea and Chukchi Sea.</title>
        <authorList>
            <person name="Li C."/>
            <person name="Lai Q."/>
            <person name="Li G."/>
            <person name="Dong C."/>
            <person name="Wang J."/>
            <person name="Liao Y."/>
            <person name="Shao Z."/>
        </authorList>
    </citation>
    <scope>NUCLEOTIDE SEQUENCE [LARGE SCALE GENOMIC DNA]</scope>
    <source>
        <strain evidence="1 2">VP2</strain>
    </source>
</reference>
<dbReference type="EMBL" id="ARYJ01000019">
    <property type="protein sequence ID" value="KCZ83318.1"/>
    <property type="molecule type" value="Genomic_DNA"/>
</dbReference>
<name>A0A059F650_9PROT</name>
<sequence>MACRNTINQAIFKVQMAGDAISTNKSKAAKRELASLASELDKEYGLPPNPLYEIESLLSPSQNITVVPDQAHIERFKDEAIQTWEQELDGARTCAATLLK</sequence>
<gene>
    <name evidence="1" type="ORF">HJA_17038</name>
</gene>
<dbReference type="Proteomes" id="UP000024816">
    <property type="component" value="Unassembled WGS sequence"/>
</dbReference>
<protein>
    <submittedName>
        <fullName evidence="1">Uncharacterized protein</fullName>
    </submittedName>
</protein>
<evidence type="ECO:0000313" key="2">
    <source>
        <dbReference type="Proteomes" id="UP000024816"/>
    </source>
</evidence>
<dbReference type="PATRIC" id="fig|1280952.3.peg.3407"/>
<dbReference type="AlphaFoldDB" id="A0A059F650"/>
<evidence type="ECO:0000313" key="1">
    <source>
        <dbReference type="EMBL" id="KCZ83318.1"/>
    </source>
</evidence>
<dbReference type="STRING" id="1280952.HJA_17038"/>
<comment type="caution">
    <text evidence="1">The sequence shown here is derived from an EMBL/GenBank/DDBJ whole genome shotgun (WGS) entry which is preliminary data.</text>
</comment>